<protein>
    <recommendedName>
        <fullName evidence="1">HTH cro/C1-type domain-containing protein</fullName>
    </recommendedName>
</protein>
<evidence type="ECO:0000313" key="2">
    <source>
        <dbReference type="EMBL" id="GAH12365.1"/>
    </source>
</evidence>
<dbReference type="SUPFAM" id="SSF47413">
    <property type="entry name" value="lambda repressor-like DNA-binding domains"/>
    <property type="match status" value="1"/>
</dbReference>
<sequence>ALLVGVSQVYISQFETGGLIPSGSQTKKITEILGIDTETLNRELHQFYEARKKELKKRIEGGQDNAEISV</sequence>
<organism evidence="2">
    <name type="scientific">marine sediment metagenome</name>
    <dbReference type="NCBI Taxonomy" id="412755"/>
    <lineage>
        <taxon>unclassified sequences</taxon>
        <taxon>metagenomes</taxon>
        <taxon>ecological metagenomes</taxon>
    </lineage>
</organism>
<dbReference type="Gene3D" id="1.10.260.40">
    <property type="entry name" value="lambda repressor-like DNA-binding domains"/>
    <property type="match status" value="1"/>
</dbReference>
<dbReference type="CDD" id="cd00093">
    <property type="entry name" value="HTH_XRE"/>
    <property type="match status" value="1"/>
</dbReference>
<comment type="caution">
    <text evidence="2">The sequence shown here is derived from an EMBL/GenBank/DDBJ whole genome shotgun (WGS) entry which is preliminary data.</text>
</comment>
<name>X1DVW1_9ZZZZ</name>
<feature type="domain" description="HTH cro/C1-type" evidence="1">
    <location>
        <begin position="1"/>
        <end position="40"/>
    </location>
</feature>
<dbReference type="InterPro" id="IPR010982">
    <property type="entry name" value="Lambda_DNA-bd_dom_sf"/>
</dbReference>
<dbReference type="InterPro" id="IPR001387">
    <property type="entry name" value="Cro/C1-type_HTH"/>
</dbReference>
<dbReference type="PROSITE" id="PS50943">
    <property type="entry name" value="HTH_CROC1"/>
    <property type="match status" value="1"/>
</dbReference>
<dbReference type="EMBL" id="BART01032571">
    <property type="protein sequence ID" value="GAH12365.1"/>
    <property type="molecule type" value="Genomic_DNA"/>
</dbReference>
<reference evidence="2" key="1">
    <citation type="journal article" date="2014" name="Front. Microbiol.">
        <title>High frequency of phylogenetically diverse reductive dehalogenase-homologous genes in deep subseafloor sedimentary metagenomes.</title>
        <authorList>
            <person name="Kawai M."/>
            <person name="Futagami T."/>
            <person name="Toyoda A."/>
            <person name="Takaki Y."/>
            <person name="Nishi S."/>
            <person name="Hori S."/>
            <person name="Arai W."/>
            <person name="Tsubouchi T."/>
            <person name="Morono Y."/>
            <person name="Uchiyama I."/>
            <person name="Ito T."/>
            <person name="Fujiyama A."/>
            <person name="Inagaki F."/>
            <person name="Takami H."/>
        </authorList>
    </citation>
    <scope>NUCLEOTIDE SEQUENCE</scope>
    <source>
        <strain evidence="2">Expedition CK06-06</strain>
    </source>
</reference>
<dbReference type="AlphaFoldDB" id="X1DVW1"/>
<feature type="non-terminal residue" evidence="2">
    <location>
        <position position="1"/>
    </location>
</feature>
<dbReference type="Pfam" id="PF01381">
    <property type="entry name" value="HTH_3"/>
    <property type="match status" value="1"/>
</dbReference>
<proteinExistence type="predicted"/>
<gene>
    <name evidence="2" type="ORF">S01H4_56243</name>
</gene>
<evidence type="ECO:0000259" key="1">
    <source>
        <dbReference type="PROSITE" id="PS50943"/>
    </source>
</evidence>
<accession>X1DVW1</accession>
<dbReference type="GO" id="GO:0003677">
    <property type="term" value="F:DNA binding"/>
    <property type="evidence" value="ECO:0007669"/>
    <property type="project" value="InterPro"/>
</dbReference>